<feature type="transmembrane region" description="Helical" evidence="14">
    <location>
        <begin position="370"/>
        <end position="390"/>
    </location>
</feature>
<evidence type="ECO:0000256" key="11">
    <source>
        <dbReference type="ARBA" id="ARBA00023201"/>
    </source>
</evidence>
<comment type="caution">
    <text evidence="15">The sequence shown here is derived from an EMBL/GenBank/DDBJ whole genome shotgun (WGS) entry which is preliminary data.</text>
</comment>
<dbReference type="PANTHER" id="PTHR48086:SF3">
    <property type="entry name" value="SODIUM_PROLINE SYMPORTER"/>
    <property type="match status" value="1"/>
</dbReference>
<dbReference type="Gene3D" id="1.20.1730.10">
    <property type="entry name" value="Sodium/glucose cotransporter"/>
    <property type="match status" value="1"/>
</dbReference>
<keyword evidence="9 14" id="KW-0406">Ion transport</keyword>
<dbReference type="NCBIfam" id="TIGR02121">
    <property type="entry name" value="Na_Pro_sym"/>
    <property type="match status" value="1"/>
</dbReference>
<keyword evidence="14" id="KW-0029">Amino-acid transport</keyword>
<evidence type="ECO:0000256" key="3">
    <source>
        <dbReference type="ARBA" id="ARBA00022448"/>
    </source>
</evidence>
<organism evidence="15 16">
    <name type="scientific">Marinospirillum alkalitolerans</name>
    <dbReference type="NCBI Taxonomy" id="3123374"/>
    <lineage>
        <taxon>Bacteria</taxon>
        <taxon>Pseudomonadati</taxon>
        <taxon>Pseudomonadota</taxon>
        <taxon>Gammaproteobacteria</taxon>
        <taxon>Oceanospirillales</taxon>
        <taxon>Oceanospirillaceae</taxon>
        <taxon>Marinospirillum</taxon>
    </lineage>
</organism>
<evidence type="ECO:0000256" key="6">
    <source>
        <dbReference type="ARBA" id="ARBA00022847"/>
    </source>
</evidence>
<feature type="transmembrane region" description="Helical" evidence="14">
    <location>
        <begin position="279"/>
        <end position="301"/>
    </location>
</feature>
<evidence type="ECO:0000313" key="15">
    <source>
        <dbReference type="EMBL" id="MFK7160883.1"/>
    </source>
</evidence>
<keyword evidence="11 14" id="KW-0739">Sodium transport</keyword>
<feature type="transmembrane region" description="Helical" evidence="14">
    <location>
        <begin position="426"/>
        <end position="444"/>
    </location>
</feature>
<dbReference type="EMBL" id="JBANFI010000004">
    <property type="protein sequence ID" value="MFK7160883.1"/>
    <property type="molecule type" value="Genomic_DNA"/>
</dbReference>
<evidence type="ECO:0000313" key="16">
    <source>
        <dbReference type="Proteomes" id="UP001621714"/>
    </source>
</evidence>
<dbReference type="InterPro" id="IPR050277">
    <property type="entry name" value="Sodium:Solute_Symporter"/>
</dbReference>
<dbReference type="PANTHER" id="PTHR48086">
    <property type="entry name" value="SODIUM/PROLINE SYMPORTER-RELATED"/>
    <property type="match status" value="1"/>
</dbReference>
<dbReference type="PROSITE" id="PS00456">
    <property type="entry name" value="NA_SOLUT_SYMP_1"/>
    <property type="match status" value="1"/>
</dbReference>
<feature type="transmembrane region" description="Helical" evidence="14">
    <location>
        <begin position="161"/>
        <end position="184"/>
    </location>
</feature>
<proteinExistence type="inferred from homology"/>
<dbReference type="CDD" id="cd11475">
    <property type="entry name" value="SLC5sbd_PutP"/>
    <property type="match status" value="1"/>
</dbReference>
<dbReference type="InterPro" id="IPR011851">
    <property type="entry name" value="Na/Pro_symporter"/>
</dbReference>
<evidence type="ECO:0000256" key="2">
    <source>
        <dbReference type="ARBA" id="ARBA00006434"/>
    </source>
</evidence>
<keyword evidence="10 14" id="KW-0472">Membrane</keyword>
<dbReference type="InterPro" id="IPR018212">
    <property type="entry name" value="Na/solute_symporter_CS"/>
</dbReference>
<comment type="function">
    <text evidence="14">Catalyzes the sodium-dependent uptake of extracellular L-proline.</text>
</comment>
<keyword evidence="8 14" id="KW-0915">Sodium</keyword>
<evidence type="ECO:0000256" key="10">
    <source>
        <dbReference type="ARBA" id="ARBA00023136"/>
    </source>
</evidence>
<keyword evidence="7 14" id="KW-1133">Transmembrane helix</keyword>
<feature type="transmembrane region" description="Helical" evidence="14">
    <location>
        <begin position="456"/>
        <end position="473"/>
    </location>
</feature>
<gene>
    <name evidence="15" type="primary">putP</name>
    <name evidence="15" type="ORF">V6U78_07535</name>
</gene>
<keyword evidence="16" id="KW-1185">Reference proteome</keyword>
<keyword evidence="4" id="KW-1003">Cell membrane</keyword>
<dbReference type="RefSeq" id="WP_405339033.1">
    <property type="nucleotide sequence ID" value="NZ_JBANFI010000004.1"/>
</dbReference>
<feature type="transmembrane region" description="Helical" evidence="14">
    <location>
        <begin position="402"/>
        <end position="421"/>
    </location>
</feature>
<dbReference type="InterPro" id="IPR038377">
    <property type="entry name" value="Na/Glc_symporter_sf"/>
</dbReference>
<reference evidence="15 16" key="1">
    <citation type="submission" date="2024-02" db="EMBL/GenBank/DDBJ databases">
        <title>Marinospirillum sp. MEB 164 isolated from Lonar lake sediment.</title>
        <authorList>
            <person name="Joshi A."/>
            <person name="Thite S."/>
        </authorList>
    </citation>
    <scope>NUCLEOTIDE SEQUENCE [LARGE SCALE GENOMIC DNA]</scope>
    <source>
        <strain evidence="15 16">MEB164</strain>
    </source>
</reference>
<comment type="subcellular location">
    <subcellularLocation>
        <location evidence="14">Cell inner membrane</location>
        <topology evidence="14">Multi-pass membrane protein</topology>
    </subcellularLocation>
    <subcellularLocation>
        <location evidence="1">Cell membrane</location>
        <topology evidence="1">Multi-pass membrane protein</topology>
    </subcellularLocation>
</comment>
<evidence type="ECO:0000256" key="5">
    <source>
        <dbReference type="ARBA" id="ARBA00022692"/>
    </source>
</evidence>
<name>A0ABW8PX87_9GAMM</name>
<dbReference type="NCBIfam" id="TIGR00813">
    <property type="entry name" value="sss"/>
    <property type="match status" value="1"/>
</dbReference>
<dbReference type="PROSITE" id="PS50283">
    <property type="entry name" value="NA_SOLUT_SYMP_3"/>
    <property type="match status" value="1"/>
</dbReference>
<dbReference type="InterPro" id="IPR001734">
    <property type="entry name" value="Na/solute_symporter"/>
</dbReference>
<feature type="transmembrane region" description="Helical" evidence="14">
    <location>
        <begin position="128"/>
        <end position="149"/>
    </location>
</feature>
<dbReference type="Proteomes" id="UP001621714">
    <property type="component" value="Unassembled WGS sequence"/>
</dbReference>
<feature type="transmembrane region" description="Helical" evidence="14">
    <location>
        <begin position="60"/>
        <end position="89"/>
    </location>
</feature>
<sequence length="495" mass="53135">MIETSTAVGWTFVVYLTVIMGIGWVAYQRTQNLSDYILGGRRLGPWSSALSAGASDMSGWLLLGLPGAAFAVGLSAGWIALGLLVGTWLNWLLMAPRLRVYTFKANDSLTLPEFLEQRFRDKTNMLRVVSALFILLFFLFYTSSGLVAGGKLFETVFGVDYQYAVILGTLAVVSYTMFGGFLAVSWTDLLQGLMMAAALALVPLWAMGELGGINATFTSLEELNPHLLTWFSDNTGASLTIIGILSSVAWGLGYFGQPHILARFAAIDSAKQIPAARRIAVSWTALTLFCAMLIGLVGIVYLGDGLGDGETVFMVMVNALFHPVIAGILLAAILAAVMSTADSQLLVSSSALTEDFYKSIFRKDATQEELVRIGRIAVILIALAAMLLAFDDDSTVLDLVSYAWAGFGATFGPVLLLSLFWRRSTALGAMAGIVVGGVTVVVWANMSGGIFELYEILPGFVLAGLAMIGMSLISPEPEQEILDEFDAVQQEVKQG</sequence>
<feature type="transmembrane region" description="Helical" evidence="14">
    <location>
        <begin position="196"/>
        <end position="217"/>
    </location>
</feature>
<evidence type="ECO:0000256" key="4">
    <source>
        <dbReference type="ARBA" id="ARBA00022475"/>
    </source>
</evidence>
<evidence type="ECO:0000256" key="1">
    <source>
        <dbReference type="ARBA" id="ARBA00004651"/>
    </source>
</evidence>
<keyword evidence="5 14" id="KW-0812">Transmembrane</keyword>
<evidence type="ECO:0000256" key="13">
    <source>
        <dbReference type="RuleBase" id="RU362091"/>
    </source>
</evidence>
<feature type="transmembrane region" description="Helical" evidence="14">
    <location>
        <begin position="7"/>
        <end position="27"/>
    </location>
</feature>
<feature type="transmembrane region" description="Helical" evidence="14">
    <location>
        <begin position="313"/>
        <end position="337"/>
    </location>
</feature>
<feature type="transmembrane region" description="Helical" evidence="14">
    <location>
        <begin position="237"/>
        <end position="255"/>
    </location>
</feature>
<evidence type="ECO:0000256" key="14">
    <source>
        <dbReference type="RuleBase" id="RU366012"/>
    </source>
</evidence>
<evidence type="ECO:0000256" key="8">
    <source>
        <dbReference type="ARBA" id="ARBA00023053"/>
    </source>
</evidence>
<comment type="catalytic activity">
    <reaction evidence="12">
        <text>L-proline(in) + Na(+)(in) = L-proline(out) + Na(+)(out)</text>
        <dbReference type="Rhea" id="RHEA:28967"/>
        <dbReference type="ChEBI" id="CHEBI:29101"/>
        <dbReference type="ChEBI" id="CHEBI:60039"/>
    </reaction>
</comment>
<keyword evidence="3 14" id="KW-0813">Transport</keyword>
<keyword evidence="14" id="KW-0997">Cell inner membrane</keyword>
<dbReference type="PROSITE" id="PS00457">
    <property type="entry name" value="NA_SOLUT_SYMP_2"/>
    <property type="match status" value="1"/>
</dbReference>
<accession>A0ABW8PX87</accession>
<protein>
    <recommendedName>
        <fullName evidence="14">Sodium/proline symporter</fullName>
    </recommendedName>
    <alternativeName>
        <fullName evidence="14">Proline permease</fullName>
    </alternativeName>
</protein>
<comment type="similarity">
    <text evidence="2 13">Belongs to the sodium:solute symporter (SSF) (TC 2.A.21) family.</text>
</comment>
<evidence type="ECO:0000256" key="12">
    <source>
        <dbReference type="ARBA" id="ARBA00033708"/>
    </source>
</evidence>
<evidence type="ECO:0000256" key="9">
    <source>
        <dbReference type="ARBA" id="ARBA00023065"/>
    </source>
</evidence>
<dbReference type="Pfam" id="PF00474">
    <property type="entry name" value="SSF"/>
    <property type="match status" value="1"/>
</dbReference>
<evidence type="ECO:0000256" key="7">
    <source>
        <dbReference type="ARBA" id="ARBA00022989"/>
    </source>
</evidence>
<keyword evidence="6 14" id="KW-0769">Symport</keyword>